<dbReference type="AlphaFoldDB" id="A0A6J7BTP5"/>
<gene>
    <name evidence="1" type="ORF">UFOPK3278_00647</name>
</gene>
<name>A0A6J7BTP5_9ZZZZ</name>
<evidence type="ECO:0000313" key="1">
    <source>
        <dbReference type="EMBL" id="CAB4847668.1"/>
    </source>
</evidence>
<dbReference type="EMBL" id="CAFBIX010000019">
    <property type="protein sequence ID" value="CAB4847668.1"/>
    <property type="molecule type" value="Genomic_DNA"/>
</dbReference>
<organism evidence="1">
    <name type="scientific">freshwater metagenome</name>
    <dbReference type="NCBI Taxonomy" id="449393"/>
    <lineage>
        <taxon>unclassified sequences</taxon>
        <taxon>metagenomes</taxon>
        <taxon>ecological metagenomes</taxon>
    </lineage>
</organism>
<accession>A0A6J7BTP5</accession>
<proteinExistence type="predicted"/>
<protein>
    <submittedName>
        <fullName evidence="1">Unannotated protein</fullName>
    </submittedName>
</protein>
<reference evidence="1" key="1">
    <citation type="submission" date="2020-05" db="EMBL/GenBank/DDBJ databases">
        <authorList>
            <person name="Chiriac C."/>
            <person name="Salcher M."/>
            <person name="Ghai R."/>
            <person name="Kavagutti S V."/>
        </authorList>
    </citation>
    <scope>NUCLEOTIDE SEQUENCE</scope>
</reference>
<sequence length="70" mass="8160">MMFNCEKCEKTFAADELPRRGEICFACHVKDVRLGFTWGQDDWHNQPSVKFREKQQVEEAKAAGLTIERV</sequence>